<dbReference type="InterPro" id="IPR018506">
    <property type="entry name" value="Cyt_B5_heme-BS"/>
</dbReference>
<keyword evidence="2 5" id="KW-0479">Metal-binding</keyword>
<dbReference type="InterPro" id="IPR050668">
    <property type="entry name" value="Cytochrome_b5"/>
</dbReference>
<evidence type="ECO:0000256" key="5">
    <source>
        <dbReference type="RuleBase" id="RU362121"/>
    </source>
</evidence>
<dbReference type="PROSITE" id="PS00191">
    <property type="entry name" value="CYTOCHROME_B5_1"/>
    <property type="match status" value="1"/>
</dbReference>
<protein>
    <recommendedName>
        <fullName evidence="6">Cytochrome b5 heme-binding domain-containing protein</fullName>
    </recommendedName>
</protein>
<dbReference type="InterPro" id="IPR036400">
    <property type="entry name" value="Cyt_B5-like_heme/steroid_sf"/>
</dbReference>
<dbReference type="SMART" id="SM01117">
    <property type="entry name" value="Cyt-b5"/>
    <property type="match status" value="1"/>
</dbReference>
<keyword evidence="8" id="KW-1185">Reference proteome</keyword>
<name>A0A9Q8Z293_CURCL</name>
<evidence type="ECO:0000256" key="3">
    <source>
        <dbReference type="ARBA" id="ARBA00023004"/>
    </source>
</evidence>
<evidence type="ECO:0000256" key="2">
    <source>
        <dbReference type="ARBA" id="ARBA00022723"/>
    </source>
</evidence>
<comment type="similarity">
    <text evidence="4 5">Belongs to the cytochrome b5 family.</text>
</comment>
<dbReference type="OrthoDB" id="260519at2759"/>
<feature type="domain" description="Cytochrome b5 heme-binding" evidence="6">
    <location>
        <begin position="143"/>
        <end position="210"/>
    </location>
</feature>
<evidence type="ECO:0000259" key="6">
    <source>
        <dbReference type="PROSITE" id="PS50255"/>
    </source>
</evidence>
<dbReference type="PROSITE" id="PS50255">
    <property type="entry name" value="CYTOCHROME_B5_2"/>
    <property type="match status" value="1"/>
</dbReference>
<evidence type="ECO:0000313" key="7">
    <source>
        <dbReference type="EMBL" id="USP74639.1"/>
    </source>
</evidence>
<evidence type="ECO:0000256" key="4">
    <source>
        <dbReference type="ARBA" id="ARBA00038168"/>
    </source>
</evidence>
<sequence length="237" mass="26891">MSIIPAPRISPRSAASPSSRTAAISVLAAAQTVNPRPFPQFLHFAHEQVHHHPLLFSQEQDIRFKMGWLKALHNIVNDAAPESVKSRDGEDVKRNLNTTCASHIEEIHVLDQPRCLPFAHPDTADSRLPFLSAAEVAIISEGHNNNSASRLYIVVDEIVYDCTQFLHDHPGGPRVIENFRGQDCSWQFWRFHSKENLRVWGRHLRVARTSGVKNRWKERPRFVGLRGLGAAAEDYTW</sequence>
<dbReference type="EMBL" id="CP089275">
    <property type="protein sequence ID" value="USP74639.1"/>
    <property type="molecule type" value="Genomic_DNA"/>
</dbReference>
<dbReference type="GO" id="GO:0020037">
    <property type="term" value="F:heme binding"/>
    <property type="evidence" value="ECO:0007669"/>
    <property type="project" value="UniProtKB-UniRule"/>
</dbReference>
<keyword evidence="1 5" id="KW-0349">Heme</keyword>
<dbReference type="Proteomes" id="UP001056012">
    <property type="component" value="Chromosome 2"/>
</dbReference>
<keyword evidence="3 5" id="KW-0408">Iron</keyword>
<accession>A0A9Q8Z293</accession>
<dbReference type="InterPro" id="IPR001199">
    <property type="entry name" value="Cyt_B5-like_heme/steroid-bd"/>
</dbReference>
<dbReference type="AlphaFoldDB" id="A0A9Q8Z293"/>
<dbReference type="SUPFAM" id="SSF55856">
    <property type="entry name" value="Cytochrome b5-like heme/steroid binding domain"/>
    <property type="match status" value="1"/>
</dbReference>
<dbReference type="Gene3D" id="3.10.120.10">
    <property type="entry name" value="Cytochrome b5-like heme/steroid binding domain"/>
    <property type="match status" value="1"/>
</dbReference>
<evidence type="ECO:0000313" key="8">
    <source>
        <dbReference type="Proteomes" id="UP001056012"/>
    </source>
</evidence>
<dbReference type="PANTHER" id="PTHR19359:SF95">
    <property type="entry name" value="CYTOCHROME B5 TYPE B"/>
    <property type="match status" value="1"/>
</dbReference>
<proteinExistence type="inferred from homology"/>
<dbReference type="Pfam" id="PF00173">
    <property type="entry name" value="Cyt-b5"/>
    <property type="match status" value="1"/>
</dbReference>
<dbReference type="GO" id="GO:0046872">
    <property type="term" value="F:metal ion binding"/>
    <property type="evidence" value="ECO:0007669"/>
    <property type="project" value="UniProtKB-UniRule"/>
</dbReference>
<reference evidence="7" key="1">
    <citation type="submission" date="2021-12" db="EMBL/GenBank/DDBJ databases">
        <title>Curvularia clavata genome.</title>
        <authorList>
            <person name="Cao Y."/>
        </authorList>
    </citation>
    <scope>NUCLEOTIDE SEQUENCE</scope>
    <source>
        <strain evidence="7">Yc1106</strain>
    </source>
</reference>
<dbReference type="VEuPathDB" id="FungiDB:yc1106_01913"/>
<organism evidence="7 8">
    <name type="scientific">Curvularia clavata</name>
    <dbReference type="NCBI Taxonomy" id="95742"/>
    <lineage>
        <taxon>Eukaryota</taxon>
        <taxon>Fungi</taxon>
        <taxon>Dikarya</taxon>
        <taxon>Ascomycota</taxon>
        <taxon>Pezizomycotina</taxon>
        <taxon>Dothideomycetes</taxon>
        <taxon>Pleosporomycetidae</taxon>
        <taxon>Pleosporales</taxon>
        <taxon>Pleosporineae</taxon>
        <taxon>Pleosporaceae</taxon>
        <taxon>Curvularia</taxon>
    </lineage>
</organism>
<evidence type="ECO:0000256" key="1">
    <source>
        <dbReference type="ARBA" id="ARBA00022617"/>
    </source>
</evidence>
<dbReference type="GO" id="GO:0016020">
    <property type="term" value="C:membrane"/>
    <property type="evidence" value="ECO:0007669"/>
    <property type="project" value="TreeGrafter"/>
</dbReference>
<dbReference type="PANTHER" id="PTHR19359">
    <property type="entry name" value="CYTOCHROME B5"/>
    <property type="match status" value="1"/>
</dbReference>
<gene>
    <name evidence="7" type="ORF">yc1106_01913</name>
</gene>